<dbReference type="Proteomes" id="UP001056120">
    <property type="component" value="Linkage Group LG23"/>
</dbReference>
<keyword evidence="2" id="KW-1185">Reference proteome</keyword>
<protein>
    <submittedName>
        <fullName evidence="1">Uncharacterized protein</fullName>
    </submittedName>
</protein>
<dbReference type="EMBL" id="CM042040">
    <property type="protein sequence ID" value="KAI3717362.1"/>
    <property type="molecule type" value="Genomic_DNA"/>
</dbReference>
<evidence type="ECO:0000313" key="1">
    <source>
        <dbReference type="EMBL" id="KAI3717362.1"/>
    </source>
</evidence>
<organism evidence="1 2">
    <name type="scientific">Smallanthus sonchifolius</name>
    <dbReference type="NCBI Taxonomy" id="185202"/>
    <lineage>
        <taxon>Eukaryota</taxon>
        <taxon>Viridiplantae</taxon>
        <taxon>Streptophyta</taxon>
        <taxon>Embryophyta</taxon>
        <taxon>Tracheophyta</taxon>
        <taxon>Spermatophyta</taxon>
        <taxon>Magnoliopsida</taxon>
        <taxon>eudicotyledons</taxon>
        <taxon>Gunneridae</taxon>
        <taxon>Pentapetalae</taxon>
        <taxon>asterids</taxon>
        <taxon>campanulids</taxon>
        <taxon>Asterales</taxon>
        <taxon>Asteraceae</taxon>
        <taxon>Asteroideae</taxon>
        <taxon>Heliantheae alliance</taxon>
        <taxon>Millerieae</taxon>
        <taxon>Smallanthus</taxon>
    </lineage>
</organism>
<comment type="caution">
    <text evidence="1">The sequence shown here is derived from an EMBL/GenBank/DDBJ whole genome shotgun (WGS) entry which is preliminary data.</text>
</comment>
<gene>
    <name evidence="1" type="ORF">L1987_68936</name>
</gene>
<reference evidence="2" key="1">
    <citation type="journal article" date="2022" name="Mol. Ecol. Resour.">
        <title>The genomes of chicory, endive, great burdock and yacon provide insights into Asteraceae palaeo-polyploidization history and plant inulin production.</title>
        <authorList>
            <person name="Fan W."/>
            <person name="Wang S."/>
            <person name="Wang H."/>
            <person name="Wang A."/>
            <person name="Jiang F."/>
            <person name="Liu H."/>
            <person name="Zhao H."/>
            <person name="Xu D."/>
            <person name="Zhang Y."/>
        </authorList>
    </citation>
    <scope>NUCLEOTIDE SEQUENCE [LARGE SCALE GENOMIC DNA]</scope>
    <source>
        <strain evidence="2">cv. Yunnan</strain>
    </source>
</reference>
<accession>A0ACB9B4L0</accession>
<name>A0ACB9B4L0_9ASTR</name>
<evidence type="ECO:0000313" key="2">
    <source>
        <dbReference type="Proteomes" id="UP001056120"/>
    </source>
</evidence>
<proteinExistence type="predicted"/>
<sequence length="231" mass="26512">MSSWDISYVFVEYSNHSYFSDSVFGPVVERDEEVVSMVRCDDGRVLPDLNQYAYGPYHLHVEQQHMNEYEEGANDFKEVDKDFEQGPGDEEGANDHEEPNPDVSFETGHSYVSDSVFGPVVERGEEVVSVVRCDDGRVLPDLNQEFVYEVEPSYVAQSNPQYAYGTYQNYSQYAYGSYHSHVEQQHMNEYEEGANDFEEVDKDFEQGPRDEEGANDHEELNPDVSFETGQV</sequence>
<reference evidence="1 2" key="2">
    <citation type="journal article" date="2022" name="Mol. Ecol. Resour.">
        <title>The genomes of chicory, endive, great burdock and yacon provide insights into Asteraceae paleo-polyploidization history and plant inulin production.</title>
        <authorList>
            <person name="Fan W."/>
            <person name="Wang S."/>
            <person name="Wang H."/>
            <person name="Wang A."/>
            <person name="Jiang F."/>
            <person name="Liu H."/>
            <person name="Zhao H."/>
            <person name="Xu D."/>
            <person name="Zhang Y."/>
        </authorList>
    </citation>
    <scope>NUCLEOTIDE SEQUENCE [LARGE SCALE GENOMIC DNA]</scope>
    <source>
        <strain evidence="2">cv. Yunnan</strain>
        <tissue evidence="1">Leaves</tissue>
    </source>
</reference>